<feature type="domain" description="Homeobox" evidence="5">
    <location>
        <begin position="77"/>
        <end position="124"/>
    </location>
</feature>
<dbReference type="InParanoid" id="A0A2P6MTV9"/>
<dbReference type="Gene3D" id="1.10.10.60">
    <property type="entry name" value="Homeodomain-like"/>
    <property type="match status" value="1"/>
</dbReference>
<keyword evidence="4" id="KW-1133">Transmembrane helix</keyword>
<sequence>MDQSRNKDILLPQMNLFIFAPVRGKFLQVSHSNIEGARKEYKFTDSKFQYYNPCMLRSRGRTDRIENIIRKSSSLERTDRAQRRWFSLSQREELCDIFKMKRYPTLKEREEIAERLKTTQRRVQYPRSQGFAHFGWCDPLLMGSKLKVNHGLTVQRYRTTTGHDKFLVLAGRRPPPVTLYGTLHWVLVGLTVAIMTLIFLGTVVVMVATVVQSSFPNVASVFTSSEHFAYNNPGTKCTNLPWPSRFRSNSNTSKDDPYRYSYCPWPGGVTIWRYICNVITIFGLLSFCGILARRSAADESANIWQNPRRIILDGHILRLASNDCIGQQQTLNVKCDMVVFVLMILLDLTMFLLFAALLGVVILRRKRVFDDHNQLDVERSFPISKRKPTMNGSNKDKKDGKKKKKSKFDKYVRK</sequence>
<evidence type="ECO:0000256" key="3">
    <source>
        <dbReference type="SAM" id="MobiDB-lite"/>
    </source>
</evidence>
<dbReference type="GO" id="GO:0005634">
    <property type="term" value="C:nucleus"/>
    <property type="evidence" value="ECO:0007669"/>
    <property type="project" value="UniProtKB-SubCell"/>
</dbReference>
<dbReference type="OrthoDB" id="6159439at2759"/>
<name>A0A2P6MTV9_9EUKA</name>
<dbReference type="SUPFAM" id="SSF46689">
    <property type="entry name" value="Homeodomain-like"/>
    <property type="match status" value="1"/>
</dbReference>
<dbReference type="PROSITE" id="PS50071">
    <property type="entry name" value="HOMEOBOX_2"/>
    <property type="match status" value="1"/>
</dbReference>
<feature type="DNA-binding region" description="Homeobox" evidence="1">
    <location>
        <begin position="79"/>
        <end position="125"/>
    </location>
</feature>
<feature type="transmembrane region" description="Helical" evidence="4">
    <location>
        <begin position="271"/>
        <end position="292"/>
    </location>
</feature>
<keyword evidence="1 2" id="KW-0371">Homeobox</keyword>
<evidence type="ECO:0000256" key="4">
    <source>
        <dbReference type="SAM" id="Phobius"/>
    </source>
</evidence>
<proteinExistence type="predicted"/>
<evidence type="ECO:0000256" key="2">
    <source>
        <dbReference type="RuleBase" id="RU000682"/>
    </source>
</evidence>
<reference evidence="6 7" key="1">
    <citation type="journal article" date="2018" name="Genome Biol. Evol.">
        <title>Multiple Roots of Fruiting Body Formation in Amoebozoa.</title>
        <authorList>
            <person name="Hillmann F."/>
            <person name="Forbes G."/>
            <person name="Novohradska S."/>
            <person name="Ferling I."/>
            <person name="Riege K."/>
            <person name="Groth M."/>
            <person name="Westermann M."/>
            <person name="Marz M."/>
            <person name="Spaller T."/>
            <person name="Winckler T."/>
            <person name="Schaap P."/>
            <person name="Glockner G."/>
        </authorList>
    </citation>
    <scope>NUCLEOTIDE SEQUENCE [LARGE SCALE GENOMIC DNA]</scope>
    <source>
        <strain evidence="6 7">Jena</strain>
    </source>
</reference>
<keyword evidence="1 2" id="KW-0539">Nucleus</keyword>
<feature type="region of interest" description="Disordered" evidence="3">
    <location>
        <begin position="382"/>
        <end position="414"/>
    </location>
</feature>
<organism evidence="6 7">
    <name type="scientific">Planoprotostelium fungivorum</name>
    <dbReference type="NCBI Taxonomy" id="1890364"/>
    <lineage>
        <taxon>Eukaryota</taxon>
        <taxon>Amoebozoa</taxon>
        <taxon>Evosea</taxon>
        <taxon>Variosea</taxon>
        <taxon>Cavosteliida</taxon>
        <taxon>Cavosteliaceae</taxon>
        <taxon>Planoprotostelium</taxon>
    </lineage>
</organism>
<keyword evidence="4" id="KW-0812">Transmembrane</keyword>
<dbReference type="GO" id="GO:0003677">
    <property type="term" value="F:DNA binding"/>
    <property type="evidence" value="ECO:0007669"/>
    <property type="project" value="UniProtKB-UniRule"/>
</dbReference>
<dbReference type="Proteomes" id="UP000241769">
    <property type="component" value="Unassembled WGS sequence"/>
</dbReference>
<feature type="transmembrane region" description="Helical" evidence="4">
    <location>
        <begin position="182"/>
        <end position="211"/>
    </location>
</feature>
<dbReference type="InterPro" id="IPR001356">
    <property type="entry name" value="HD"/>
</dbReference>
<evidence type="ECO:0000313" key="7">
    <source>
        <dbReference type="Proteomes" id="UP000241769"/>
    </source>
</evidence>
<feature type="transmembrane region" description="Helical" evidence="4">
    <location>
        <begin position="337"/>
        <end position="363"/>
    </location>
</feature>
<dbReference type="EMBL" id="MDYQ01000419">
    <property type="protein sequence ID" value="PRP75114.1"/>
    <property type="molecule type" value="Genomic_DNA"/>
</dbReference>
<dbReference type="Pfam" id="PF00046">
    <property type="entry name" value="Homeodomain"/>
    <property type="match status" value="1"/>
</dbReference>
<keyword evidence="1 2" id="KW-0238">DNA-binding</keyword>
<evidence type="ECO:0000259" key="5">
    <source>
        <dbReference type="PROSITE" id="PS50071"/>
    </source>
</evidence>
<accession>A0A2P6MTV9</accession>
<comment type="subcellular location">
    <subcellularLocation>
        <location evidence="1 2">Nucleus</location>
    </subcellularLocation>
</comment>
<dbReference type="InterPro" id="IPR009057">
    <property type="entry name" value="Homeodomain-like_sf"/>
</dbReference>
<comment type="caution">
    <text evidence="6">The sequence shown here is derived from an EMBL/GenBank/DDBJ whole genome shotgun (WGS) entry which is preliminary data.</text>
</comment>
<dbReference type="CDD" id="cd00086">
    <property type="entry name" value="homeodomain"/>
    <property type="match status" value="1"/>
</dbReference>
<keyword evidence="4" id="KW-0472">Membrane</keyword>
<keyword evidence="7" id="KW-1185">Reference proteome</keyword>
<protein>
    <recommendedName>
        <fullName evidence="5">Homeobox domain-containing protein</fullName>
    </recommendedName>
</protein>
<evidence type="ECO:0000256" key="1">
    <source>
        <dbReference type="PROSITE-ProRule" id="PRU00108"/>
    </source>
</evidence>
<evidence type="ECO:0000313" key="6">
    <source>
        <dbReference type="EMBL" id="PRP75114.1"/>
    </source>
</evidence>
<gene>
    <name evidence="6" type="ORF">PROFUN_03950</name>
</gene>
<dbReference type="AlphaFoldDB" id="A0A2P6MTV9"/>